<dbReference type="GO" id="GO:0005737">
    <property type="term" value="C:cytoplasm"/>
    <property type="evidence" value="ECO:0007669"/>
    <property type="project" value="TreeGrafter"/>
</dbReference>
<dbReference type="PANTHER" id="PTHR22997:SF0">
    <property type="entry name" value="PIH1 DOMAIN-CONTAINING PROTEIN 1"/>
    <property type="match status" value="1"/>
</dbReference>
<evidence type="ECO:0000313" key="4">
    <source>
        <dbReference type="Proteomes" id="UP000095283"/>
    </source>
</evidence>
<reference evidence="5" key="1">
    <citation type="submission" date="2016-11" db="UniProtKB">
        <authorList>
            <consortium name="WormBaseParasite"/>
        </authorList>
    </citation>
    <scope>IDENTIFICATION</scope>
</reference>
<comment type="function">
    <text evidence="2">Involved in the assembly of C/D box small nucleolar ribonucleoprotein (snoRNP) particles. Recruits the SWI/SNF complex to the core promoter of rRNA genes and enhances pre-rRNA transcription. Mediates interaction of TELO2 with the R2TP complex which is necessary for the stability of MTOR and SMG1. Positively regulates the assembly and activity of the mTORC1 complex.</text>
</comment>
<comment type="similarity">
    <text evidence="1">Belongs to the PIH1 family.</text>
</comment>
<dbReference type="GO" id="GO:0006364">
    <property type="term" value="P:rRNA processing"/>
    <property type="evidence" value="ECO:0007669"/>
    <property type="project" value="TreeGrafter"/>
</dbReference>
<dbReference type="GO" id="GO:0097255">
    <property type="term" value="C:R2TP complex"/>
    <property type="evidence" value="ECO:0007669"/>
    <property type="project" value="TreeGrafter"/>
</dbReference>
<organism evidence="4 5">
    <name type="scientific">Heterorhabditis bacteriophora</name>
    <name type="common">Entomopathogenic nematode worm</name>
    <dbReference type="NCBI Taxonomy" id="37862"/>
    <lineage>
        <taxon>Eukaryota</taxon>
        <taxon>Metazoa</taxon>
        <taxon>Ecdysozoa</taxon>
        <taxon>Nematoda</taxon>
        <taxon>Chromadorea</taxon>
        <taxon>Rhabditida</taxon>
        <taxon>Rhabditina</taxon>
        <taxon>Rhabditomorpha</taxon>
        <taxon>Strongyloidea</taxon>
        <taxon>Heterorhabditidae</taxon>
        <taxon>Heterorhabditis</taxon>
    </lineage>
</organism>
<dbReference type="GO" id="GO:1990904">
    <property type="term" value="C:ribonucleoprotein complex"/>
    <property type="evidence" value="ECO:0007669"/>
    <property type="project" value="TreeGrafter"/>
</dbReference>
<evidence type="ECO:0000259" key="3">
    <source>
        <dbReference type="Pfam" id="PF08190"/>
    </source>
</evidence>
<accession>A0A1I7WE30</accession>
<dbReference type="AlphaFoldDB" id="A0A1I7WE30"/>
<dbReference type="InterPro" id="IPR050734">
    <property type="entry name" value="PIH1/Kintoun_subfamily"/>
</dbReference>
<dbReference type="GO" id="GO:0000492">
    <property type="term" value="P:box C/D snoRNP assembly"/>
    <property type="evidence" value="ECO:0007669"/>
    <property type="project" value="TreeGrafter"/>
</dbReference>
<name>A0A1I7WE30_HETBA</name>
<proteinExistence type="inferred from homology"/>
<evidence type="ECO:0000256" key="1">
    <source>
        <dbReference type="ARBA" id="ARBA00008511"/>
    </source>
</evidence>
<keyword evidence="4" id="KW-1185">Reference proteome</keyword>
<evidence type="ECO:0000256" key="2">
    <source>
        <dbReference type="ARBA" id="ARBA00046233"/>
    </source>
</evidence>
<dbReference type="InterPro" id="IPR012981">
    <property type="entry name" value="PIH1_N"/>
</dbReference>
<dbReference type="Proteomes" id="UP000095283">
    <property type="component" value="Unplaced"/>
</dbReference>
<dbReference type="WBParaSite" id="Hba_03159">
    <property type="protein sequence ID" value="Hba_03159"/>
    <property type="gene ID" value="Hba_03159"/>
</dbReference>
<evidence type="ECO:0000313" key="5">
    <source>
        <dbReference type="WBParaSite" id="Hba_03159"/>
    </source>
</evidence>
<sequence length="170" mass="19443">MRIEQAHGDDVWIVAPTPGYVIKFKEIDISRDIGGAEFRKCFVNVCHCSQLPPPTEDIDEDTLATRLDSGDLGYRIPISIGEIDCVRDNKNDNAVKIDVLVNSVFFESRLAPPSSQFFRHFFCMVMCEAIENKNRLKMGDIEQMRIFKRPPAPVIVEVDENMDMQVYIML</sequence>
<dbReference type="PANTHER" id="PTHR22997">
    <property type="entry name" value="PIH1 DOMAIN-CONTAINING PROTEIN 1"/>
    <property type="match status" value="1"/>
</dbReference>
<feature type="domain" description="PIH1 N-terminal" evidence="3">
    <location>
        <begin position="3"/>
        <end position="139"/>
    </location>
</feature>
<protein>
    <submittedName>
        <fullName evidence="5">PIH1 domain-containing protein</fullName>
    </submittedName>
</protein>
<dbReference type="Pfam" id="PF08190">
    <property type="entry name" value="PIH1"/>
    <property type="match status" value="1"/>
</dbReference>